<evidence type="ECO:0000256" key="1">
    <source>
        <dbReference type="SAM" id="MobiDB-lite"/>
    </source>
</evidence>
<dbReference type="EMBL" id="MLQQ01000002">
    <property type="protein sequence ID" value="OIJ15164.1"/>
    <property type="molecule type" value="Genomic_DNA"/>
</dbReference>
<proteinExistence type="predicted"/>
<dbReference type="PANTHER" id="PTHR37841:SF1">
    <property type="entry name" value="DUF3298 DOMAIN-CONTAINING PROTEIN"/>
    <property type="match status" value="1"/>
</dbReference>
<protein>
    <recommendedName>
        <fullName evidence="4">WG repeat-containing protein</fullName>
    </recommendedName>
</protein>
<organism evidence="2 3">
    <name type="scientific">Anaerobacillus arseniciselenatis</name>
    <dbReference type="NCBI Taxonomy" id="85682"/>
    <lineage>
        <taxon>Bacteria</taxon>
        <taxon>Bacillati</taxon>
        <taxon>Bacillota</taxon>
        <taxon>Bacilli</taxon>
        <taxon>Bacillales</taxon>
        <taxon>Bacillaceae</taxon>
        <taxon>Anaerobacillus</taxon>
    </lineage>
</organism>
<dbReference type="InterPro" id="IPR032774">
    <property type="entry name" value="WG_beta_rep"/>
</dbReference>
<name>A0A1S2LS59_9BACI</name>
<dbReference type="Proteomes" id="UP000180098">
    <property type="component" value="Unassembled WGS sequence"/>
</dbReference>
<comment type="caution">
    <text evidence="2">The sequence shown here is derived from an EMBL/GenBank/DDBJ whole genome shotgun (WGS) entry which is preliminary data.</text>
</comment>
<sequence length="390" mass="43903">MKKIWLIIVFLLIATACNEIEEKVQLTESDTGEEAEVSEALPENDKEKEIEASDEVPEVAVADVPLFSFRDKESRKYGFFNKEGEVVIEPQFVYAADFSEGLGLVAIVEGSGPAEHGFIDVNGEFVIEPQFKRANSFSNGYAAVLKGAEYGYINPQGEMVIILEHLSGYQLIGHDDFSDGLARLGYRKTKTDPQQESEYFVAYINTNGEMIISPMYETGTYFNKGLALVHNEQTEYYIDTEGNVVMEFDQEEIFRCPFQEGLACVTENGKRGFINRDGEMVIEPRYDRVESFSNGLASVKKGESWGYINNEGEYLIEPQYSHAQSFSEGLAWVEIEGKWGLIDRTNQLLVDPIFDNALSFHGGLALVTVDEESWFINRSGDFIFSPLNNK</sequence>
<dbReference type="SUPFAM" id="SSF69360">
    <property type="entry name" value="Cell wall binding repeat"/>
    <property type="match status" value="1"/>
</dbReference>
<dbReference type="PROSITE" id="PS51257">
    <property type="entry name" value="PROKAR_LIPOPROTEIN"/>
    <property type="match status" value="1"/>
</dbReference>
<evidence type="ECO:0008006" key="4">
    <source>
        <dbReference type="Google" id="ProtNLM"/>
    </source>
</evidence>
<gene>
    <name evidence="2" type="ORF">BKP35_04750</name>
</gene>
<dbReference type="AlphaFoldDB" id="A0A1S2LS59"/>
<evidence type="ECO:0000313" key="3">
    <source>
        <dbReference type="Proteomes" id="UP000180098"/>
    </source>
</evidence>
<accession>A0A1S2LS59</accession>
<dbReference type="PANTHER" id="PTHR37841">
    <property type="entry name" value="GLR2918 PROTEIN"/>
    <property type="match status" value="1"/>
</dbReference>
<keyword evidence="3" id="KW-1185">Reference proteome</keyword>
<evidence type="ECO:0000313" key="2">
    <source>
        <dbReference type="EMBL" id="OIJ15164.1"/>
    </source>
</evidence>
<dbReference type="Pfam" id="PF14903">
    <property type="entry name" value="WG_beta_rep"/>
    <property type="match status" value="6"/>
</dbReference>
<dbReference type="RefSeq" id="WP_071312268.1">
    <property type="nucleotide sequence ID" value="NZ_MLQQ01000002.1"/>
</dbReference>
<reference evidence="2 3" key="1">
    <citation type="submission" date="2016-10" db="EMBL/GenBank/DDBJ databases">
        <title>Draft genome sequences of four alkaliphilic bacteria belonging to the Anaerobacillus genus.</title>
        <authorList>
            <person name="Bassil N.M."/>
            <person name="Lloyd J.R."/>
        </authorList>
    </citation>
    <scope>NUCLEOTIDE SEQUENCE [LARGE SCALE GENOMIC DNA]</scope>
    <source>
        <strain evidence="2 3">DSM 15340</strain>
    </source>
</reference>
<feature type="region of interest" description="Disordered" evidence="1">
    <location>
        <begin position="27"/>
        <end position="49"/>
    </location>
</feature>